<evidence type="ECO:0000313" key="3">
    <source>
        <dbReference type="Proteomes" id="UP001432027"/>
    </source>
</evidence>
<dbReference type="PANTHER" id="PTHR31024">
    <property type="entry name" value="C-TYPE LECTIN"/>
    <property type="match status" value="1"/>
</dbReference>
<dbReference type="PANTHER" id="PTHR31024:SF3">
    <property type="entry name" value="C-TYPE LECTIN-RELATED"/>
    <property type="match status" value="1"/>
</dbReference>
<keyword evidence="3" id="KW-1185">Reference proteome</keyword>
<gene>
    <name evidence="2" type="ORF">PENTCL1PPCAC_18723</name>
</gene>
<dbReference type="EMBL" id="BTSX01000004">
    <property type="protein sequence ID" value="GMS96548.1"/>
    <property type="molecule type" value="Genomic_DNA"/>
</dbReference>
<dbReference type="InterPro" id="IPR016187">
    <property type="entry name" value="CTDL_fold"/>
</dbReference>
<dbReference type="Gene3D" id="3.10.100.10">
    <property type="entry name" value="Mannose-Binding Protein A, subunit A"/>
    <property type="match status" value="1"/>
</dbReference>
<protein>
    <recommendedName>
        <fullName evidence="1">C-type lectin domain-containing protein</fullName>
    </recommendedName>
</protein>
<sequence>MSVVSIFGPKKKYWLGLENDGSDWHWDDKTVYPGSFTEWDTNQPDTNDGKLLCAYATQATGLNVRWTAANCAIGGIIYVCESAPCSRGNKNC</sequence>
<evidence type="ECO:0000313" key="2">
    <source>
        <dbReference type="EMBL" id="GMS96548.1"/>
    </source>
</evidence>
<evidence type="ECO:0000259" key="1">
    <source>
        <dbReference type="PROSITE" id="PS50041"/>
    </source>
</evidence>
<dbReference type="Pfam" id="PF00059">
    <property type="entry name" value="Lectin_C"/>
    <property type="match status" value="1"/>
</dbReference>
<comment type="caution">
    <text evidence="2">The sequence shown here is derived from an EMBL/GenBank/DDBJ whole genome shotgun (WGS) entry which is preliminary data.</text>
</comment>
<dbReference type="SUPFAM" id="SSF56436">
    <property type="entry name" value="C-type lectin-like"/>
    <property type="match status" value="1"/>
</dbReference>
<dbReference type="AlphaFoldDB" id="A0AAV5TQJ0"/>
<dbReference type="PROSITE" id="PS50041">
    <property type="entry name" value="C_TYPE_LECTIN_2"/>
    <property type="match status" value="1"/>
</dbReference>
<feature type="domain" description="C-type lectin" evidence="1">
    <location>
        <begin position="1"/>
        <end position="71"/>
    </location>
</feature>
<name>A0AAV5TQJ0_9BILA</name>
<accession>A0AAV5TQJ0</accession>
<dbReference type="Proteomes" id="UP001432027">
    <property type="component" value="Unassembled WGS sequence"/>
</dbReference>
<organism evidence="2 3">
    <name type="scientific">Pristionchus entomophagus</name>
    <dbReference type="NCBI Taxonomy" id="358040"/>
    <lineage>
        <taxon>Eukaryota</taxon>
        <taxon>Metazoa</taxon>
        <taxon>Ecdysozoa</taxon>
        <taxon>Nematoda</taxon>
        <taxon>Chromadorea</taxon>
        <taxon>Rhabditida</taxon>
        <taxon>Rhabditina</taxon>
        <taxon>Diplogasteromorpha</taxon>
        <taxon>Diplogasteroidea</taxon>
        <taxon>Neodiplogasteridae</taxon>
        <taxon>Pristionchus</taxon>
    </lineage>
</organism>
<proteinExistence type="predicted"/>
<reference evidence="2" key="1">
    <citation type="submission" date="2023-10" db="EMBL/GenBank/DDBJ databases">
        <title>Genome assembly of Pristionchus species.</title>
        <authorList>
            <person name="Yoshida K."/>
            <person name="Sommer R.J."/>
        </authorList>
    </citation>
    <scope>NUCLEOTIDE SEQUENCE</scope>
    <source>
        <strain evidence="2">RS0144</strain>
    </source>
</reference>
<dbReference type="InterPro" id="IPR001304">
    <property type="entry name" value="C-type_lectin-like"/>
</dbReference>
<dbReference type="InterPro" id="IPR016186">
    <property type="entry name" value="C-type_lectin-like/link_sf"/>
</dbReference>